<dbReference type="InterPro" id="IPR025966">
    <property type="entry name" value="OppC_N"/>
</dbReference>
<evidence type="ECO:0000256" key="9">
    <source>
        <dbReference type="ARBA" id="ARBA00041106"/>
    </source>
</evidence>
<proteinExistence type="inferred from homology"/>
<keyword evidence="4" id="KW-1003">Cell membrane</keyword>
<feature type="transmembrane region" description="Helical" evidence="10">
    <location>
        <begin position="383"/>
        <end position="399"/>
    </location>
</feature>
<comment type="subcellular location">
    <subcellularLocation>
        <location evidence="1 10">Cell membrane</location>
        <topology evidence="1 10">Multi-pass membrane protein</topology>
    </subcellularLocation>
</comment>
<dbReference type="PROSITE" id="PS50928">
    <property type="entry name" value="ABC_TM1"/>
    <property type="match status" value="1"/>
</dbReference>
<evidence type="ECO:0000256" key="2">
    <source>
        <dbReference type="ARBA" id="ARBA00009306"/>
    </source>
</evidence>
<evidence type="ECO:0000313" key="12">
    <source>
        <dbReference type="EMBL" id="TYS64492.1"/>
    </source>
</evidence>
<feature type="transmembrane region" description="Helical" evidence="10">
    <location>
        <begin position="359"/>
        <end position="377"/>
    </location>
</feature>
<protein>
    <recommendedName>
        <fullName evidence="9">Glutathione transport system permease protein GsiD</fullName>
    </recommendedName>
</protein>
<dbReference type="Pfam" id="PF12911">
    <property type="entry name" value="OppC_N"/>
    <property type="match status" value="1"/>
</dbReference>
<feature type="transmembrane region" description="Helical" evidence="10">
    <location>
        <begin position="489"/>
        <end position="509"/>
    </location>
</feature>
<evidence type="ECO:0000256" key="1">
    <source>
        <dbReference type="ARBA" id="ARBA00004651"/>
    </source>
</evidence>
<dbReference type="InterPro" id="IPR008964">
    <property type="entry name" value="Invasin/intimin_cell_adhesion"/>
</dbReference>
<dbReference type="EMBL" id="VTEV01000008">
    <property type="protein sequence ID" value="TYS64492.1"/>
    <property type="molecule type" value="Genomic_DNA"/>
</dbReference>
<keyword evidence="3 10" id="KW-0813">Transport</keyword>
<feature type="transmembrane region" description="Helical" evidence="10">
    <location>
        <begin position="321"/>
        <end position="347"/>
    </location>
</feature>
<keyword evidence="7 10" id="KW-0472">Membrane</keyword>
<evidence type="ECO:0000256" key="8">
    <source>
        <dbReference type="ARBA" id="ARBA00037215"/>
    </source>
</evidence>
<dbReference type="AlphaFoldDB" id="A0A5D4SQT2"/>
<dbReference type="Gene3D" id="2.60.40.1080">
    <property type="match status" value="1"/>
</dbReference>
<dbReference type="Proteomes" id="UP000322524">
    <property type="component" value="Unassembled WGS sequence"/>
</dbReference>
<dbReference type="InterPro" id="IPR000515">
    <property type="entry name" value="MetI-like"/>
</dbReference>
<comment type="function">
    <text evidence="8">Part of the ABC transporter complex GsiABCD involved in glutathione import. Probably responsible for the translocation of the substrate across the membrane.</text>
</comment>
<dbReference type="InterPro" id="IPR035906">
    <property type="entry name" value="MetI-like_sf"/>
</dbReference>
<dbReference type="SUPFAM" id="SSF161098">
    <property type="entry name" value="MetI-like"/>
    <property type="match status" value="1"/>
</dbReference>
<dbReference type="OrthoDB" id="2462459at2"/>
<reference evidence="12 13" key="1">
    <citation type="submission" date="2019-08" db="EMBL/GenBank/DDBJ databases">
        <title>Bacillus genomes from the desert of Cuatro Cienegas, Coahuila.</title>
        <authorList>
            <person name="Olmedo-Alvarez G."/>
        </authorList>
    </citation>
    <scope>NUCLEOTIDE SEQUENCE [LARGE SCALE GENOMIC DNA]</scope>
    <source>
        <strain evidence="12 13">CH28_1T</strain>
    </source>
</reference>
<accession>A0A5D4SQT2</accession>
<evidence type="ECO:0000256" key="7">
    <source>
        <dbReference type="ARBA" id="ARBA00023136"/>
    </source>
</evidence>
<dbReference type="SUPFAM" id="SSF49373">
    <property type="entry name" value="Invasin/intimin cell-adhesion fragments"/>
    <property type="match status" value="1"/>
</dbReference>
<evidence type="ECO:0000256" key="6">
    <source>
        <dbReference type="ARBA" id="ARBA00022989"/>
    </source>
</evidence>
<dbReference type="GO" id="GO:0005886">
    <property type="term" value="C:plasma membrane"/>
    <property type="evidence" value="ECO:0007669"/>
    <property type="project" value="UniProtKB-SubCell"/>
</dbReference>
<dbReference type="Gene3D" id="1.10.3720.10">
    <property type="entry name" value="MetI-like"/>
    <property type="match status" value="1"/>
</dbReference>
<dbReference type="PANTHER" id="PTHR43386">
    <property type="entry name" value="OLIGOPEPTIDE TRANSPORT SYSTEM PERMEASE PROTEIN APPC"/>
    <property type="match status" value="1"/>
</dbReference>
<organism evidence="12 13">
    <name type="scientific">Sutcliffiella horikoshii</name>
    <dbReference type="NCBI Taxonomy" id="79883"/>
    <lineage>
        <taxon>Bacteria</taxon>
        <taxon>Bacillati</taxon>
        <taxon>Bacillota</taxon>
        <taxon>Bacilli</taxon>
        <taxon>Bacillales</taxon>
        <taxon>Bacillaceae</taxon>
        <taxon>Sutcliffiella</taxon>
    </lineage>
</organism>
<dbReference type="STRING" id="79883.GCA_001636495_03875"/>
<dbReference type="GO" id="GO:0071916">
    <property type="term" value="F:dipeptide transmembrane transporter activity"/>
    <property type="evidence" value="ECO:0007669"/>
    <property type="project" value="TreeGrafter"/>
</dbReference>
<name>A0A5D4SQT2_9BACI</name>
<dbReference type="PANTHER" id="PTHR43386:SF3">
    <property type="entry name" value="GLUTATHIONE TRANSPORT SYSTEM PERMEASE PROTEIN GSID"/>
    <property type="match status" value="1"/>
</dbReference>
<evidence type="ECO:0000256" key="5">
    <source>
        <dbReference type="ARBA" id="ARBA00022692"/>
    </source>
</evidence>
<dbReference type="InterPro" id="IPR050366">
    <property type="entry name" value="BP-dependent_transpt_permease"/>
</dbReference>
<evidence type="ECO:0000259" key="11">
    <source>
        <dbReference type="PROSITE" id="PS50928"/>
    </source>
</evidence>
<gene>
    <name evidence="12" type="ORF">FZC76_18190</name>
</gene>
<keyword evidence="6 10" id="KW-1133">Transmembrane helix</keyword>
<comment type="similarity">
    <text evidence="2 10">Belongs to the binding-protein-dependent transport system permease family.</text>
</comment>
<keyword evidence="5 10" id="KW-0812">Transmembrane</keyword>
<feature type="domain" description="ABC transmembrane type-1" evidence="11">
    <location>
        <begin position="317"/>
        <end position="506"/>
    </location>
</feature>
<evidence type="ECO:0000256" key="3">
    <source>
        <dbReference type="ARBA" id="ARBA00022448"/>
    </source>
</evidence>
<feature type="transmembrane region" description="Helical" evidence="10">
    <location>
        <begin position="24"/>
        <end position="46"/>
    </location>
</feature>
<sequence>MGKKMHTSYSPFKVFLHKFIKQRFAFVAFIIVAFIVLVGVFGSFIAPFDPYRPVTLQYEEKGIDSENLTSQQVEFKGVLSDGSTIAGSDLERVNVESEDRRIASIRKMTDGVTITANTSGTTSTTIESEGVRSLVGVSVSDDSEKIEPSIIRIEAEQPNEIMSRGDRYSINLKAIFSDGSSINGLDEINAFLLDGKDEKESTNQGSGFVSAGSSEESDGGIEFLSLDEELATVSKEGLVTLKGQGDALIQVVAGTVSSVVHLPVGVDEITPRLVSIIPETAEVSLVDIYKHQPPSSLHFFGTDHQNRDIFSRVVMGTRETLIIGFVSVAIGAVIGTALGLIAGYYGGKTDSLITRFTDILLAFPGILLAIAVIAFLGAGLTNIIFAVAVFTIPIFIRIVRGSTLALKEMTYVEAAQSIGVKDSVIIMRHIFPGTLSVVMVYLTMRIGVAILIGAALSFLGLGGDITAPEWGSMLSAAKDNSGNVFHPTFFPGLAIVITVLSFNILGDGLRDALDPKLKE</sequence>
<evidence type="ECO:0000256" key="4">
    <source>
        <dbReference type="ARBA" id="ARBA00022475"/>
    </source>
</evidence>
<dbReference type="CDD" id="cd06261">
    <property type="entry name" value="TM_PBP2"/>
    <property type="match status" value="1"/>
</dbReference>
<feature type="transmembrane region" description="Helical" evidence="10">
    <location>
        <begin position="437"/>
        <end position="461"/>
    </location>
</feature>
<comment type="caution">
    <text evidence="12">The sequence shown here is derived from an EMBL/GenBank/DDBJ whole genome shotgun (WGS) entry which is preliminary data.</text>
</comment>
<evidence type="ECO:0000256" key="10">
    <source>
        <dbReference type="RuleBase" id="RU363032"/>
    </source>
</evidence>
<dbReference type="RefSeq" id="WP_148989598.1">
    <property type="nucleotide sequence ID" value="NZ_VTEV01000008.1"/>
</dbReference>
<dbReference type="Pfam" id="PF00528">
    <property type="entry name" value="BPD_transp_1"/>
    <property type="match status" value="1"/>
</dbReference>
<evidence type="ECO:0000313" key="13">
    <source>
        <dbReference type="Proteomes" id="UP000322524"/>
    </source>
</evidence>